<reference evidence="2" key="1">
    <citation type="journal article" date="2023" name="G3 (Bethesda)">
        <title>Genome assembly and association tests identify interacting loci associated with vigor, precocity, and sex in interspecific pistachio rootstocks.</title>
        <authorList>
            <person name="Palmer W."/>
            <person name="Jacygrad E."/>
            <person name="Sagayaradj S."/>
            <person name="Cavanaugh K."/>
            <person name="Han R."/>
            <person name="Bertier L."/>
            <person name="Beede B."/>
            <person name="Kafkas S."/>
            <person name="Golino D."/>
            <person name="Preece J."/>
            <person name="Michelmore R."/>
        </authorList>
    </citation>
    <scope>NUCLEOTIDE SEQUENCE [LARGE SCALE GENOMIC DNA]</scope>
</reference>
<comment type="caution">
    <text evidence="1">The sequence shown here is derived from an EMBL/GenBank/DDBJ whole genome shotgun (WGS) entry which is preliminary data.</text>
</comment>
<gene>
    <name evidence="1" type="ORF">Patl1_34450</name>
</gene>
<keyword evidence="2" id="KW-1185">Reference proteome</keyword>
<accession>A0ACC0ZUR7</accession>
<protein>
    <submittedName>
        <fullName evidence="1">Uncharacterized protein</fullName>
    </submittedName>
</protein>
<organism evidence="1 2">
    <name type="scientific">Pistacia atlantica</name>
    <dbReference type="NCBI Taxonomy" id="434234"/>
    <lineage>
        <taxon>Eukaryota</taxon>
        <taxon>Viridiplantae</taxon>
        <taxon>Streptophyta</taxon>
        <taxon>Embryophyta</taxon>
        <taxon>Tracheophyta</taxon>
        <taxon>Spermatophyta</taxon>
        <taxon>Magnoliopsida</taxon>
        <taxon>eudicotyledons</taxon>
        <taxon>Gunneridae</taxon>
        <taxon>Pentapetalae</taxon>
        <taxon>rosids</taxon>
        <taxon>malvids</taxon>
        <taxon>Sapindales</taxon>
        <taxon>Anacardiaceae</taxon>
        <taxon>Pistacia</taxon>
    </lineage>
</organism>
<dbReference type="EMBL" id="CM047910">
    <property type="protein sequence ID" value="KAJ0075408.1"/>
    <property type="molecule type" value="Genomic_DNA"/>
</dbReference>
<evidence type="ECO:0000313" key="2">
    <source>
        <dbReference type="Proteomes" id="UP001164250"/>
    </source>
</evidence>
<sequence>MPKDRRVQSLSFDRSRASPYPCNSSSRDPKPNKLEILEDTREWEEVRCPICLEHPHNAVLLHCSSSKKGCQPYMCNTSYRHSNCLDQFLKTSASTPSTEIRQDIPSAGLNSSGTAEGASLSVQSRHDVRLLQPKLGCPLCRGEIYGYSVVEAARQFMNSKVRSCSCENCDFSGSYSELRKHARLDHPSSRPTEVDPERQHDWRRLEDIRGFRDFLTIMQPVTGEEDSEENASSDFMLYLLLGSYLIYEVEEFLVSRDRQLVHDDRVSRRPLRFRYDRETNYAPRHRSMNDTRPGRTNAGRYNNMEVNRSSRWIDSSRAGRVNHGRYSNETNHFPRWNDYSRPRTTNPGQGLRWRGQQQRSRFNNQRFVAILIWIDLSFFDLQIGPTACLKTYSSSLVSIQAHEAETRSLG</sequence>
<proteinExistence type="predicted"/>
<dbReference type="Proteomes" id="UP001164250">
    <property type="component" value="Chromosome 15"/>
</dbReference>
<evidence type="ECO:0000313" key="1">
    <source>
        <dbReference type="EMBL" id="KAJ0075408.1"/>
    </source>
</evidence>
<name>A0ACC0ZUR7_9ROSI</name>